<evidence type="ECO:0000256" key="2">
    <source>
        <dbReference type="ARBA" id="ARBA00022723"/>
    </source>
</evidence>
<sequence length="217" mass="25665">MPCFILLGYMLTIPVHMFTLTHLYSCTAYGIAYCIFDSLFFSKKIEGTSSKKRKRENSSIIWNYFFEEYDEEEQQLYLACQICKNNNVIKRYKWSKSASTSTAQGHIWRDHKIDKDHPEEPEPTNGDIRDTIKHITIKHQSCLEESLITFIILDCQPLNILRNNAFWNMLHKFEPGFRIPTEEKCKKMKYDSYNWTKDQLQELLKSSANSINFTTDM</sequence>
<feature type="transmembrane region" description="Helical" evidence="6">
    <location>
        <begin position="27"/>
        <end position="45"/>
    </location>
</feature>
<dbReference type="PANTHER" id="PTHR46481:SF10">
    <property type="entry name" value="ZINC FINGER BED DOMAIN-CONTAINING PROTEIN 39"/>
    <property type="match status" value="1"/>
</dbReference>
<evidence type="ECO:0008006" key="9">
    <source>
        <dbReference type="Google" id="ProtNLM"/>
    </source>
</evidence>
<keyword evidence="6" id="KW-0812">Transmembrane</keyword>
<evidence type="ECO:0000313" key="8">
    <source>
        <dbReference type="Proteomes" id="UP000232688"/>
    </source>
</evidence>
<dbReference type="AlphaFoldDB" id="A0A2N0REY2"/>
<dbReference type="InterPro" id="IPR052035">
    <property type="entry name" value="ZnF_BED_domain_contain"/>
</dbReference>
<dbReference type="SUPFAM" id="SSF140996">
    <property type="entry name" value="Hermes dimerisation domain"/>
    <property type="match status" value="1"/>
</dbReference>
<dbReference type="VEuPathDB" id="FungiDB:RhiirA1_398093"/>
<accession>A0A2N0REY2</accession>
<dbReference type="VEuPathDB" id="FungiDB:FUN_020008"/>
<name>A0A2N0REY2_9GLOM</name>
<evidence type="ECO:0000313" key="7">
    <source>
        <dbReference type="EMBL" id="PKC61850.1"/>
    </source>
</evidence>
<dbReference type="PANTHER" id="PTHR46481">
    <property type="entry name" value="ZINC FINGER BED DOMAIN-CONTAINING PROTEIN 4"/>
    <property type="match status" value="1"/>
</dbReference>
<comment type="subcellular location">
    <subcellularLocation>
        <location evidence="1">Nucleus</location>
    </subcellularLocation>
</comment>
<dbReference type="EMBL" id="LLXH01000931">
    <property type="protein sequence ID" value="PKC61850.1"/>
    <property type="molecule type" value="Genomic_DNA"/>
</dbReference>
<comment type="caution">
    <text evidence="7">The sequence shown here is derived from an EMBL/GenBank/DDBJ whole genome shotgun (WGS) entry which is preliminary data.</text>
</comment>
<keyword evidence="6" id="KW-0472">Membrane</keyword>
<keyword evidence="2" id="KW-0479">Metal-binding</keyword>
<evidence type="ECO:0000256" key="1">
    <source>
        <dbReference type="ARBA" id="ARBA00004123"/>
    </source>
</evidence>
<gene>
    <name evidence="7" type="ORF">RhiirA1_398093</name>
</gene>
<proteinExistence type="predicted"/>
<protein>
    <recommendedName>
        <fullName evidence="9">BED-type domain-containing protein</fullName>
    </recommendedName>
</protein>
<organism evidence="7 8">
    <name type="scientific">Rhizophagus irregularis</name>
    <dbReference type="NCBI Taxonomy" id="588596"/>
    <lineage>
        <taxon>Eukaryota</taxon>
        <taxon>Fungi</taxon>
        <taxon>Fungi incertae sedis</taxon>
        <taxon>Mucoromycota</taxon>
        <taxon>Glomeromycotina</taxon>
        <taxon>Glomeromycetes</taxon>
        <taxon>Glomerales</taxon>
        <taxon>Glomeraceae</taxon>
        <taxon>Rhizophagus</taxon>
    </lineage>
</organism>
<reference evidence="7 8" key="1">
    <citation type="submission" date="2017-10" db="EMBL/GenBank/DDBJ databases">
        <title>Extensive intraspecific genome diversity in a model arbuscular mycorrhizal fungus.</title>
        <authorList>
            <person name="Chen E.C.H."/>
            <person name="Morin E."/>
            <person name="Baudet D."/>
            <person name="Noel J."/>
            <person name="Ndikumana S."/>
            <person name="Charron P."/>
            <person name="St-Onge C."/>
            <person name="Giorgi J."/>
            <person name="Grigoriev I.V."/>
            <person name="Roux C."/>
            <person name="Martin F.M."/>
            <person name="Corradi N."/>
        </authorList>
    </citation>
    <scope>NUCLEOTIDE SEQUENCE [LARGE SCALE GENOMIC DNA]</scope>
    <source>
        <strain evidence="7 8">A1</strain>
    </source>
</reference>
<reference evidence="7 8" key="2">
    <citation type="submission" date="2017-10" db="EMBL/GenBank/DDBJ databases">
        <title>Genome analyses suggest a sexual origin of heterokaryosis in a supposedly ancient asexual fungus.</title>
        <authorList>
            <person name="Corradi N."/>
            <person name="Sedzielewska K."/>
            <person name="Noel J."/>
            <person name="Charron P."/>
            <person name="Farinelli L."/>
            <person name="Marton T."/>
            <person name="Kruger M."/>
            <person name="Pelin A."/>
            <person name="Brachmann A."/>
            <person name="Corradi N."/>
        </authorList>
    </citation>
    <scope>NUCLEOTIDE SEQUENCE [LARGE SCALE GENOMIC DNA]</scope>
    <source>
        <strain evidence="7 8">A1</strain>
    </source>
</reference>
<dbReference type="GO" id="GO:0005634">
    <property type="term" value="C:nucleus"/>
    <property type="evidence" value="ECO:0007669"/>
    <property type="project" value="UniProtKB-SubCell"/>
</dbReference>
<evidence type="ECO:0000256" key="3">
    <source>
        <dbReference type="ARBA" id="ARBA00022771"/>
    </source>
</evidence>
<evidence type="ECO:0000256" key="5">
    <source>
        <dbReference type="ARBA" id="ARBA00023242"/>
    </source>
</evidence>
<dbReference type="Proteomes" id="UP000232688">
    <property type="component" value="Unassembled WGS sequence"/>
</dbReference>
<dbReference type="GO" id="GO:0008270">
    <property type="term" value="F:zinc ion binding"/>
    <property type="evidence" value="ECO:0007669"/>
    <property type="project" value="UniProtKB-KW"/>
</dbReference>
<keyword evidence="6" id="KW-1133">Transmembrane helix</keyword>
<keyword evidence="3" id="KW-0863">Zinc-finger</keyword>
<keyword evidence="4" id="KW-0862">Zinc</keyword>
<evidence type="ECO:0000256" key="6">
    <source>
        <dbReference type="SAM" id="Phobius"/>
    </source>
</evidence>
<keyword evidence="5" id="KW-0539">Nucleus</keyword>
<evidence type="ECO:0000256" key="4">
    <source>
        <dbReference type="ARBA" id="ARBA00022833"/>
    </source>
</evidence>